<keyword evidence="1" id="KW-1133">Transmembrane helix</keyword>
<sequence length="185" mass="21107">MNPEEQTLLSQAAANLYLEIWSIICTTVFYGIYLIAGIISIYLFISTDIAKHRIHPLPLTALLVAIFMTVDFAGPKGFYDFIVAWRAWAIWPTRRYVEVILVTVLVGSCVFRICDEVLYTLDICFPGHDSTRSILGVFNMLSLGFSIFTNIVSTFLLALKTWIYVATKRPFCFGWNLVYFLACFK</sequence>
<evidence type="ECO:0000313" key="3">
    <source>
        <dbReference type="Proteomes" id="UP000188533"/>
    </source>
</evidence>
<evidence type="ECO:0000313" key="2">
    <source>
        <dbReference type="EMBL" id="GAW04987.1"/>
    </source>
</evidence>
<dbReference type="AlphaFoldDB" id="A0A1Q3ECQ3"/>
<feature type="transmembrane region" description="Helical" evidence="1">
    <location>
        <begin position="134"/>
        <end position="156"/>
    </location>
</feature>
<name>A0A1Q3ECQ3_LENED</name>
<keyword evidence="1" id="KW-0812">Transmembrane</keyword>
<feature type="transmembrane region" description="Helical" evidence="1">
    <location>
        <begin position="57"/>
        <end position="75"/>
    </location>
</feature>
<evidence type="ECO:0000256" key="1">
    <source>
        <dbReference type="SAM" id="Phobius"/>
    </source>
</evidence>
<gene>
    <name evidence="2" type="ORF">LENED_006816</name>
</gene>
<organism evidence="2 3">
    <name type="scientific">Lentinula edodes</name>
    <name type="common">Shiitake mushroom</name>
    <name type="synonym">Lentinus edodes</name>
    <dbReference type="NCBI Taxonomy" id="5353"/>
    <lineage>
        <taxon>Eukaryota</taxon>
        <taxon>Fungi</taxon>
        <taxon>Dikarya</taxon>
        <taxon>Basidiomycota</taxon>
        <taxon>Agaricomycotina</taxon>
        <taxon>Agaricomycetes</taxon>
        <taxon>Agaricomycetidae</taxon>
        <taxon>Agaricales</taxon>
        <taxon>Marasmiineae</taxon>
        <taxon>Omphalotaceae</taxon>
        <taxon>Lentinula</taxon>
    </lineage>
</organism>
<keyword evidence="3" id="KW-1185">Reference proteome</keyword>
<protein>
    <submittedName>
        <fullName evidence="2">Uncharacterized protein</fullName>
    </submittedName>
</protein>
<accession>A0A1Q3ECQ3</accession>
<reference evidence="2 3" key="2">
    <citation type="submission" date="2017-02" db="EMBL/GenBank/DDBJ databases">
        <title>A genome survey and senescence transcriptome analysis in Lentinula edodes.</title>
        <authorList>
            <person name="Sakamoto Y."/>
            <person name="Nakade K."/>
            <person name="Sato S."/>
            <person name="Yoshida Y."/>
            <person name="Miyazaki K."/>
            <person name="Natsume S."/>
            <person name="Konno N."/>
        </authorList>
    </citation>
    <scope>NUCLEOTIDE SEQUENCE [LARGE SCALE GENOMIC DNA]</scope>
    <source>
        <strain evidence="2 3">NBRC 111202</strain>
    </source>
</reference>
<comment type="caution">
    <text evidence="2">The sequence shown here is derived from an EMBL/GenBank/DDBJ whole genome shotgun (WGS) entry which is preliminary data.</text>
</comment>
<reference evidence="2 3" key="1">
    <citation type="submission" date="2016-08" db="EMBL/GenBank/DDBJ databases">
        <authorList>
            <consortium name="Lentinula edodes genome sequencing consortium"/>
            <person name="Sakamoto Y."/>
            <person name="Nakade K."/>
            <person name="Sato S."/>
            <person name="Yoshida Y."/>
            <person name="Miyazaki K."/>
            <person name="Natsume S."/>
            <person name="Konno N."/>
        </authorList>
    </citation>
    <scope>NUCLEOTIDE SEQUENCE [LARGE SCALE GENOMIC DNA]</scope>
    <source>
        <strain evidence="2 3">NBRC 111202</strain>
    </source>
</reference>
<feature type="transmembrane region" description="Helical" evidence="1">
    <location>
        <begin position="20"/>
        <end position="45"/>
    </location>
</feature>
<keyword evidence="1" id="KW-0472">Membrane</keyword>
<dbReference type="EMBL" id="BDGU01000220">
    <property type="protein sequence ID" value="GAW04987.1"/>
    <property type="molecule type" value="Genomic_DNA"/>
</dbReference>
<proteinExistence type="predicted"/>
<dbReference type="Proteomes" id="UP000188533">
    <property type="component" value="Unassembled WGS sequence"/>
</dbReference>